<organism evidence="1">
    <name type="scientific">bioreactor metagenome</name>
    <dbReference type="NCBI Taxonomy" id="1076179"/>
    <lineage>
        <taxon>unclassified sequences</taxon>
        <taxon>metagenomes</taxon>
        <taxon>ecological metagenomes</taxon>
    </lineage>
</organism>
<proteinExistence type="predicted"/>
<protein>
    <submittedName>
        <fullName evidence="1">Uncharacterized protein</fullName>
    </submittedName>
</protein>
<gene>
    <name evidence="1" type="ORF">SDC9_108079</name>
</gene>
<dbReference type="EMBL" id="VSSQ01018221">
    <property type="protein sequence ID" value="MPM61222.1"/>
    <property type="molecule type" value="Genomic_DNA"/>
</dbReference>
<sequence length="221" mass="25009">MRLTAAAPGVALPLPVVCGFHLEPIAEALFEQAVFITDAVAIQREVERRRGIQKAGRETAKAAVAERRVFDILKHGDIQAALFEGVLDLGQNIEHEQIVVNRSANQIFRAEIISFPGALMRVPAFVPTVRNRTHYHTGQSVVQLRGRCVHQRHLMVLLERKFDALHDVVDLHKYEPHFFRIGSKYSIFHAACKGERNCRKKSARSCVNGRSIRFPRLTNCR</sequence>
<accession>A0A645B728</accession>
<reference evidence="1" key="1">
    <citation type="submission" date="2019-08" db="EMBL/GenBank/DDBJ databases">
        <authorList>
            <person name="Kucharzyk K."/>
            <person name="Murdoch R.W."/>
            <person name="Higgins S."/>
            <person name="Loffler F."/>
        </authorList>
    </citation>
    <scope>NUCLEOTIDE SEQUENCE</scope>
</reference>
<comment type="caution">
    <text evidence="1">The sequence shown here is derived from an EMBL/GenBank/DDBJ whole genome shotgun (WGS) entry which is preliminary data.</text>
</comment>
<dbReference type="AlphaFoldDB" id="A0A645B728"/>
<evidence type="ECO:0000313" key="1">
    <source>
        <dbReference type="EMBL" id="MPM61222.1"/>
    </source>
</evidence>
<name>A0A645B728_9ZZZZ</name>